<name>A0A3P8M628_RAOTE</name>
<protein>
    <submittedName>
        <fullName evidence="1">Zinc uptake regulation protein</fullName>
    </submittedName>
</protein>
<sequence length="44" mass="4834">MGFALRHNVIEAHGLCAGCVEVEACNTPGHCHHDHTIQIKKKAR</sequence>
<dbReference type="InterPro" id="IPR043135">
    <property type="entry name" value="Fur_C"/>
</dbReference>
<dbReference type="KEGG" id="rtg:NCTC13098_06855"/>
<proteinExistence type="predicted"/>
<accession>A0A3P8M628</accession>
<dbReference type="Gene3D" id="3.30.1490.190">
    <property type="match status" value="1"/>
</dbReference>
<dbReference type="Proteomes" id="UP000274346">
    <property type="component" value="Chromosome"/>
</dbReference>
<dbReference type="AlphaFoldDB" id="A0A3P8M628"/>
<organism evidence="1 3">
    <name type="scientific">Raoultella terrigena</name>
    <name type="common">Klebsiella terrigena</name>
    <dbReference type="NCBI Taxonomy" id="577"/>
    <lineage>
        <taxon>Bacteria</taxon>
        <taxon>Pseudomonadati</taxon>
        <taxon>Pseudomonadota</taxon>
        <taxon>Gammaproteobacteria</taxon>
        <taxon>Enterobacterales</taxon>
        <taxon>Enterobacteriaceae</taxon>
        <taxon>Klebsiella/Raoultella group</taxon>
        <taxon>Raoultella</taxon>
    </lineage>
</organism>
<evidence type="ECO:0000313" key="2">
    <source>
        <dbReference type="EMBL" id="VTN13201.1"/>
    </source>
</evidence>
<dbReference type="EMBL" id="CABDVU010000001">
    <property type="protein sequence ID" value="VTN13201.1"/>
    <property type="molecule type" value="Genomic_DNA"/>
</dbReference>
<evidence type="ECO:0000313" key="1">
    <source>
        <dbReference type="EMBL" id="VDR30413.1"/>
    </source>
</evidence>
<evidence type="ECO:0000313" key="4">
    <source>
        <dbReference type="Proteomes" id="UP000339249"/>
    </source>
</evidence>
<evidence type="ECO:0000313" key="3">
    <source>
        <dbReference type="Proteomes" id="UP000274346"/>
    </source>
</evidence>
<gene>
    <name evidence="1" type="primary">zur_3</name>
    <name evidence="2" type="synonym">zur_1</name>
    <name evidence="1" type="ORF">NCTC13098_06855</name>
    <name evidence="2" type="ORF">NCTC9185_05229</name>
</gene>
<reference evidence="1 3" key="1">
    <citation type="submission" date="2018-12" db="EMBL/GenBank/DDBJ databases">
        <authorList>
            <consortium name="Pathogen Informatics"/>
        </authorList>
    </citation>
    <scope>NUCLEOTIDE SEQUENCE [LARGE SCALE GENOMIC DNA]</scope>
    <source>
        <strain evidence="1 3">NCTC13098</strain>
        <strain evidence="2 4">NCTC9185</strain>
    </source>
</reference>
<dbReference type="Proteomes" id="UP000339249">
    <property type="component" value="Unassembled WGS sequence"/>
</dbReference>
<dbReference type="EMBL" id="LR131271">
    <property type="protein sequence ID" value="VDR30413.1"/>
    <property type="molecule type" value="Genomic_DNA"/>
</dbReference>